<dbReference type="AlphaFoldDB" id="C7N2R7"/>
<gene>
    <name evidence="4" type="ordered locus">Shel_25680</name>
</gene>
<protein>
    <submittedName>
        <fullName evidence="4">Transcriptional regulator</fullName>
    </submittedName>
</protein>
<feature type="DNA-binding region" description="H-T-H motif" evidence="2">
    <location>
        <begin position="29"/>
        <end position="48"/>
    </location>
</feature>
<dbReference type="InterPro" id="IPR009057">
    <property type="entry name" value="Homeodomain-like_sf"/>
</dbReference>
<organism evidence="4 5">
    <name type="scientific">Slackia heliotrinireducens (strain ATCC 29202 / DSM 20476 / NCTC 11029 / RHS 1)</name>
    <name type="common">Peptococcus heliotrinreducens</name>
    <dbReference type="NCBI Taxonomy" id="471855"/>
    <lineage>
        <taxon>Bacteria</taxon>
        <taxon>Bacillati</taxon>
        <taxon>Actinomycetota</taxon>
        <taxon>Coriobacteriia</taxon>
        <taxon>Eggerthellales</taxon>
        <taxon>Eggerthellaceae</taxon>
        <taxon>Slackia</taxon>
    </lineage>
</organism>
<dbReference type="PANTHER" id="PTHR43479">
    <property type="entry name" value="ACREF/ENVCD OPERON REPRESSOR-RELATED"/>
    <property type="match status" value="1"/>
</dbReference>
<dbReference type="PANTHER" id="PTHR43479:SF11">
    <property type="entry name" value="ACREF_ENVCD OPERON REPRESSOR-RELATED"/>
    <property type="match status" value="1"/>
</dbReference>
<dbReference type="eggNOG" id="COG1309">
    <property type="taxonomic scope" value="Bacteria"/>
</dbReference>
<evidence type="ECO:0000256" key="2">
    <source>
        <dbReference type="PROSITE-ProRule" id="PRU00335"/>
    </source>
</evidence>
<reference evidence="4 5" key="1">
    <citation type="journal article" date="2009" name="Stand. Genomic Sci.">
        <title>Complete genome sequence of Slackia heliotrinireducens type strain (RHS 1).</title>
        <authorList>
            <person name="Pukall R."/>
            <person name="Lapidus A."/>
            <person name="Nolan M."/>
            <person name="Copeland A."/>
            <person name="Glavina Del Rio T."/>
            <person name="Lucas S."/>
            <person name="Chen F."/>
            <person name="Tice H."/>
            <person name="Cheng J.F."/>
            <person name="Chertkov O."/>
            <person name="Bruce D."/>
            <person name="Goodwin L."/>
            <person name="Kuske C."/>
            <person name="Brettin T."/>
            <person name="Detter J.C."/>
            <person name="Han C."/>
            <person name="Pitluck S."/>
            <person name="Pati A."/>
            <person name="Mavrommatis K."/>
            <person name="Ivanova N."/>
            <person name="Ovchinnikova G."/>
            <person name="Chen A."/>
            <person name="Palaniappan K."/>
            <person name="Schneider S."/>
            <person name="Rohde M."/>
            <person name="Chain P."/>
            <person name="D'haeseleer P."/>
            <person name="Goker M."/>
            <person name="Bristow J."/>
            <person name="Eisen J.A."/>
            <person name="Markowitz V."/>
            <person name="Kyrpides N.C."/>
            <person name="Klenk H.P."/>
            <person name="Hugenholtz P."/>
        </authorList>
    </citation>
    <scope>NUCLEOTIDE SEQUENCE [LARGE SCALE GENOMIC DNA]</scope>
    <source>
        <strain evidence="5">ATCC 29202 / DSM 20476 / NCTC 11029 / RHS 1</strain>
    </source>
</reference>
<keyword evidence="5" id="KW-1185">Reference proteome</keyword>
<dbReference type="STRING" id="471855.Shel_25680"/>
<name>C7N2R7_SLAHD</name>
<sequence length="203" mass="23575">MAKPDESIDPRILESARKEFLSKPFDQVSLREICAQANVTTGAFYKRYKNKEELFDAVVAPTLALVAKYSDQRESISYDRLSAKELQLIWELTPDTQREIIDMLYDNHDGFRLLLCHAEGTRHANFIHDFVNDVTARSYRFIEEAHRRGIIDDVIDEEELHMLLTAYWSTMFEPIVHGLPREKAIQHSNIVAKLFDWTAVLGF</sequence>
<dbReference type="InterPro" id="IPR001647">
    <property type="entry name" value="HTH_TetR"/>
</dbReference>
<dbReference type="InterPro" id="IPR050624">
    <property type="entry name" value="HTH-type_Tx_Regulator"/>
</dbReference>
<evidence type="ECO:0000256" key="1">
    <source>
        <dbReference type="ARBA" id="ARBA00023125"/>
    </source>
</evidence>
<dbReference type="SUPFAM" id="SSF46689">
    <property type="entry name" value="Homeodomain-like"/>
    <property type="match status" value="1"/>
</dbReference>
<evidence type="ECO:0000313" key="4">
    <source>
        <dbReference type="EMBL" id="ACV23575.1"/>
    </source>
</evidence>
<evidence type="ECO:0000313" key="5">
    <source>
        <dbReference type="Proteomes" id="UP000002026"/>
    </source>
</evidence>
<feature type="domain" description="HTH tetR-type" evidence="3">
    <location>
        <begin position="6"/>
        <end position="66"/>
    </location>
</feature>
<evidence type="ECO:0000259" key="3">
    <source>
        <dbReference type="PROSITE" id="PS50977"/>
    </source>
</evidence>
<dbReference type="Proteomes" id="UP000002026">
    <property type="component" value="Chromosome"/>
</dbReference>
<dbReference type="Pfam" id="PF00440">
    <property type="entry name" value="TetR_N"/>
    <property type="match status" value="1"/>
</dbReference>
<dbReference type="KEGG" id="shi:Shel_25680"/>
<dbReference type="PROSITE" id="PS50977">
    <property type="entry name" value="HTH_TETR_2"/>
    <property type="match status" value="1"/>
</dbReference>
<dbReference type="RefSeq" id="WP_012799673.1">
    <property type="nucleotide sequence ID" value="NC_013165.1"/>
</dbReference>
<accession>C7N2R7</accession>
<keyword evidence="1 2" id="KW-0238">DNA-binding</keyword>
<dbReference type="HOGENOM" id="CLU_069356_6_0_11"/>
<dbReference type="Gene3D" id="1.10.357.10">
    <property type="entry name" value="Tetracycline Repressor, domain 2"/>
    <property type="match status" value="1"/>
</dbReference>
<dbReference type="GO" id="GO:0003677">
    <property type="term" value="F:DNA binding"/>
    <property type="evidence" value="ECO:0007669"/>
    <property type="project" value="UniProtKB-UniRule"/>
</dbReference>
<proteinExistence type="predicted"/>
<dbReference type="EMBL" id="CP001684">
    <property type="protein sequence ID" value="ACV23575.1"/>
    <property type="molecule type" value="Genomic_DNA"/>
</dbReference>